<evidence type="ECO:0000256" key="1">
    <source>
        <dbReference type="SAM" id="MobiDB-lite"/>
    </source>
</evidence>
<reference evidence="3 4" key="3">
    <citation type="submission" date="2025-05" db="UniProtKB">
        <authorList>
            <consortium name="RefSeq"/>
        </authorList>
    </citation>
    <scope>IDENTIFICATION</scope>
    <source>
        <tissue evidence="3 4">Leaf</tissue>
    </source>
</reference>
<dbReference type="InterPro" id="IPR008984">
    <property type="entry name" value="SMAD_FHA_dom_sf"/>
</dbReference>
<organism evidence="2 3">
    <name type="scientific">Camelina sativa</name>
    <name type="common">False flax</name>
    <name type="synonym">Myagrum sativum</name>
    <dbReference type="NCBI Taxonomy" id="90675"/>
    <lineage>
        <taxon>Eukaryota</taxon>
        <taxon>Viridiplantae</taxon>
        <taxon>Streptophyta</taxon>
        <taxon>Embryophyta</taxon>
        <taxon>Tracheophyta</taxon>
        <taxon>Spermatophyta</taxon>
        <taxon>Magnoliopsida</taxon>
        <taxon>eudicotyledons</taxon>
        <taxon>Gunneridae</taxon>
        <taxon>Pentapetalae</taxon>
        <taxon>rosids</taxon>
        <taxon>malvids</taxon>
        <taxon>Brassicales</taxon>
        <taxon>Brassicaceae</taxon>
        <taxon>Camelineae</taxon>
        <taxon>Camelina</taxon>
    </lineage>
</organism>
<dbReference type="PANTHER" id="PTHR37733:SF1">
    <property type="entry name" value="SMAD_FHA DOMAIN-CONTAINING PROTEIN"/>
    <property type="match status" value="1"/>
</dbReference>
<dbReference type="SUPFAM" id="SSF49879">
    <property type="entry name" value="SMAD/FHA domain"/>
    <property type="match status" value="1"/>
</dbReference>
<dbReference type="GeneID" id="104745639"/>
<feature type="compositionally biased region" description="Basic and acidic residues" evidence="1">
    <location>
        <begin position="1"/>
        <end position="20"/>
    </location>
</feature>
<keyword evidence="2" id="KW-1185">Reference proteome</keyword>
<feature type="compositionally biased region" description="Polar residues" evidence="1">
    <location>
        <begin position="263"/>
        <end position="273"/>
    </location>
</feature>
<dbReference type="CDD" id="cd22671">
    <property type="entry name" value="FHA_APTX-like"/>
    <property type="match status" value="1"/>
</dbReference>
<accession>A0ABM0W3P1</accession>
<protein>
    <submittedName>
        <fullName evidence="3 4">Uncharacterized protein DDB_G0283697-like</fullName>
    </submittedName>
</protein>
<feature type="compositionally biased region" description="Acidic residues" evidence="1">
    <location>
        <begin position="221"/>
        <end position="234"/>
    </location>
</feature>
<dbReference type="Proteomes" id="UP000694864">
    <property type="component" value="Chromosome 15"/>
</dbReference>
<proteinExistence type="predicted"/>
<reference evidence="2" key="1">
    <citation type="journal article" date="1997" name="Nucleic Acids Res.">
        <title>tRNAscan-SE: a program for improved detection of transfer RNA genes in genomic sequence.</title>
        <authorList>
            <person name="Lowe T.M."/>
            <person name="Eddy S.R."/>
        </authorList>
    </citation>
    <scope>NUCLEOTIDE SEQUENCE [LARGE SCALE GENOMIC DNA]</scope>
    <source>
        <strain evidence="2">r\DH55</strain>
    </source>
</reference>
<evidence type="ECO:0000313" key="4">
    <source>
        <dbReference type="RefSeq" id="XP_010465243.1"/>
    </source>
</evidence>
<feature type="compositionally biased region" description="Acidic residues" evidence="1">
    <location>
        <begin position="300"/>
        <end position="324"/>
    </location>
</feature>
<dbReference type="Gene3D" id="2.60.200.20">
    <property type="match status" value="1"/>
</dbReference>
<evidence type="ECO:0000313" key="2">
    <source>
        <dbReference type="Proteomes" id="UP000694864"/>
    </source>
</evidence>
<dbReference type="RefSeq" id="XP_010465242.1">
    <property type="nucleotide sequence ID" value="XM_010466940.1"/>
</dbReference>
<feature type="region of interest" description="Disordered" evidence="1">
    <location>
        <begin position="250"/>
        <end position="324"/>
    </location>
</feature>
<feature type="compositionally biased region" description="Basic residues" evidence="1">
    <location>
        <begin position="205"/>
        <end position="217"/>
    </location>
</feature>
<dbReference type="PANTHER" id="PTHR37733">
    <property type="entry name" value="SMAD/FHA DOMAIN-CONTAINING PROTEIN"/>
    <property type="match status" value="1"/>
</dbReference>
<feature type="region of interest" description="Disordered" evidence="1">
    <location>
        <begin position="196"/>
        <end position="234"/>
    </location>
</feature>
<gene>
    <name evidence="3 4" type="primary">LOC104745639</name>
</gene>
<name>A0ABM0W3P1_CAMSA</name>
<feature type="region of interest" description="Disordered" evidence="1">
    <location>
        <begin position="1"/>
        <end position="24"/>
    </location>
</feature>
<dbReference type="RefSeq" id="XP_010465243.1">
    <property type="nucleotide sequence ID" value="XM_010466941.1"/>
</dbReference>
<evidence type="ECO:0000313" key="3">
    <source>
        <dbReference type="RefSeq" id="XP_010465242.1"/>
    </source>
</evidence>
<reference evidence="2" key="2">
    <citation type="journal article" date="2014" name="Nat. Commun.">
        <title>The emerging biofuel crop Camelina sativa retains a highly undifferentiated hexaploid genome structure.</title>
        <authorList>
            <person name="Kagale S."/>
            <person name="Koh C."/>
            <person name="Nixon J."/>
            <person name="Bollina V."/>
            <person name="Clarke W.E."/>
            <person name="Tuteja R."/>
            <person name="Spillane C."/>
            <person name="Robinson S.J."/>
            <person name="Links M.G."/>
            <person name="Clarke C."/>
            <person name="Higgins E.E."/>
            <person name="Huebert T."/>
            <person name="Sharpe A.G."/>
            <person name="Parkin I.A."/>
        </authorList>
    </citation>
    <scope>NUCLEOTIDE SEQUENCE [LARGE SCALE GENOMIC DNA]</scope>
    <source>
        <strain evidence="2">r\DH55</strain>
    </source>
</reference>
<sequence length="324" mass="36826">MKGEEKKKVSEKVKETKPETTMEIEGEDGTKLLLKAGVKSVFGRGAGFKTDDLSVSRRHVSFELKPTAAGTERSESGRVYFEVLGRNPVWLKTGEPGKKIQTFRKSETGEIAAGDRFCVSGHNPIWFTLKKRRNEVMEERALDSESELGVIDISDTDPVKEFGFLVIGKEFDQYPKSRIRDVKQWEWFLEDSTNGNCDDDEGDKKGRKGLSKKRSRKKGNEDDDDDDWSVESDEDKELIVKSKRVLTPAYSTRSKKMMKKDTNASCSSSTQTKQRGRVESEDDDDETLGGFIVSDKEDKLEEEDESNVEEEEEDLDEDEDEELD</sequence>